<dbReference type="OrthoDB" id="581382at2"/>
<dbReference type="AlphaFoldDB" id="A0A518EKY0"/>
<dbReference type="Proteomes" id="UP000320390">
    <property type="component" value="Chromosome"/>
</dbReference>
<proteinExistence type="predicted"/>
<protein>
    <recommendedName>
        <fullName evidence="3">IrrE N-terminal-like domain-containing protein</fullName>
    </recommendedName>
</protein>
<gene>
    <name evidence="1" type="ORF">Poly30_02470</name>
</gene>
<keyword evidence="2" id="KW-1185">Reference proteome</keyword>
<dbReference type="EMBL" id="CP036434">
    <property type="protein sequence ID" value="QDV04754.1"/>
    <property type="molecule type" value="Genomic_DNA"/>
</dbReference>
<organism evidence="1 2">
    <name type="scientific">Saltatorellus ferox</name>
    <dbReference type="NCBI Taxonomy" id="2528018"/>
    <lineage>
        <taxon>Bacteria</taxon>
        <taxon>Pseudomonadati</taxon>
        <taxon>Planctomycetota</taxon>
        <taxon>Planctomycetia</taxon>
        <taxon>Planctomycetia incertae sedis</taxon>
        <taxon>Saltatorellus</taxon>
    </lineage>
</organism>
<dbReference type="RefSeq" id="WP_145194199.1">
    <property type="nucleotide sequence ID" value="NZ_CP036434.1"/>
</dbReference>
<evidence type="ECO:0000313" key="2">
    <source>
        <dbReference type="Proteomes" id="UP000320390"/>
    </source>
</evidence>
<evidence type="ECO:0000313" key="1">
    <source>
        <dbReference type="EMBL" id="QDV04754.1"/>
    </source>
</evidence>
<name>A0A518EKY0_9BACT</name>
<evidence type="ECO:0008006" key="3">
    <source>
        <dbReference type="Google" id="ProtNLM"/>
    </source>
</evidence>
<reference evidence="1 2" key="1">
    <citation type="submission" date="2019-02" db="EMBL/GenBank/DDBJ databases">
        <title>Deep-cultivation of Planctomycetes and their phenomic and genomic characterization uncovers novel biology.</title>
        <authorList>
            <person name="Wiegand S."/>
            <person name="Jogler M."/>
            <person name="Boedeker C."/>
            <person name="Pinto D."/>
            <person name="Vollmers J."/>
            <person name="Rivas-Marin E."/>
            <person name="Kohn T."/>
            <person name="Peeters S.H."/>
            <person name="Heuer A."/>
            <person name="Rast P."/>
            <person name="Oberbeckmann S."/>
            <person name="Bunk B."/>
            <person name="Jeske O."/>
            <person name="Meyerdierks A."/>
            <person name="Storesund J.E."/>
            <person name="Kallscheuer N."/>
            <person name="Luecker S."/>
            <person name="Lage O.M."/>
            <person name="Pohl T."/>
            <person name="Merkel B.J."/>
            <person name="Hornburger P."/>
            <person name="Mueller R.-W."/>
            <person name="Bruemmer F."/>
            <person name="Labrenz M."/>
            <person name="Spormann A.M."/>
            <person name="Op den Camp H."/>
            <person name="Overmann J."/>
            <person name="Amann R."/>
            <person name="Jetten M.S.M."/>
            <person name="Mascher T."/>
            <person name="Medema M.H."/>
            <person name="Devos D.P."/>
            <person name="Kaster A.-K."/>
            <person name="Ovreas L."/>
            <person name="Rohde M."/>
            <person name="Galperin M.Y."/>
            <person name="Jogler C."/>
        </authorList>
    </citation>
    <scope>NUCLEOTIDE SEQUENCE [LARGE SCALE GENOMIC DNA]</scope>
    <source>
        <strain evidence="1 2">Poly30</strain>
    </source>
</reference>
<accession>A0A518EKY0</accession>
<sequence length="210" mass="24164">MNYRRRTYDELRVAATSFLAQHHPHGAPPIPIEEIVELKLNLDIAPIPGLKDAMGSEANGYLSMACDTIYVDQFIAENRENRFRFTLAYEVARWHLQIDLLRSCVARNLDEYQEWHEKLPDRVREDSKFEAYDFAGLVLVPTKHLVRSADLAFERAAQGFRNANRDPDEALATIWGHVAKHLADDVFQVSDQVVLKRLRRERILPAGVDL</sequence>